<evidence type="ECO:0000313" key="11">
    <source>
        <dbReference type="Proteomes" id="UP000294881"/>
    </source>
</evidence>
<feature type="transmembrane region" description="Helical" evidence="8">
    <location>
        <begin position="131"/>
        <end position="152"/>
    </location>
</feature>
<keyword evidence="6 8" id="KW-1133">Transmembrane helix</keyword>
<dbReference type="InterPro" id="IPR000802">
    <property type="entry name" value="Arsenical_pump_ArsB"/>
</dbReference>
<evidence type="ECO:0000256" key="6">
    <source>
        <dbReference type="ARBA" id="ARBA00022989"/>
    </source>
</evidence>
<accession>A0A4R2GRJ0</accession>
<evidence type="ECO:0000256" key="5">
    <source>
        <dbReference type="ARBA" id="ARBA00022692"/>
    </source>
</evidence>
<protein>
    <submittedName>
        <fullName evidence="10">Na+/H+ antiporter NhaD/arsenite permease-like protein</fullName>
    </submittedName>
</protein>
<dbReference type="Proteomes" id="UP000294881">
    <property type="component" value="Unassembled WGS sequence"/>
</dbReference>
<evidence type="ECO:0000256" key="1">
    <source>
        <dbReference type="ARBA" id="ARBA00004651"/>
    </source>
</evidence>
<keyword evidence="4" id="KW-1003">Cell membrane</keyword>
<feature type="transmembrane region" description="Helical" evidence="8">
    <location>
        <begin position="274"/>
        <end position="293"/>
    </location>
</feature>
<comment type="subcellular location">
    <subcellularLocation>
        <location evidence="1">Cell membrane</location>
        <topology evidence="1">Multi-pass membrane protein</topology>
    </subcellularLocation>
</comment>
<proteinExistence type="inferred from homology"/>
<dbReference type="AlphaFoldDB" id="A0A4R2GRJ0"/>
<evidence type="ECO:0000256" key="2">
    <source>
        <dbReference type="ARBA" id="ARBA00009843"/>
    </source>
</evidence>
<feature type="domain" description="Citrate transporter-like" evidence="9">
    <location>
        <begin position="12"/>
        <end position="354"/>
    </location>
</feature>
<feature type="transmembrane region" description="Helical" evidence="8">
    <location>
        <begin position="346"/>
        <end position="371"/>
    </location>
</feature>
<dbReference type="OrthoDB" id="9774335at2"/>
<keyword evidence="3" id="KW-0813">Transport</keyword>
<feature type="transmembrane region" description="Helical" evidence="8">
    <location>
        <begin position="58"/>
        <end position="80"/>
    </location>
</feature>
<organism evidence="10 11">
    <name type="scientific">Camelimonas lactis</name>
    <dbReference type="NCBI Taxonomy" id="659006"/>
    <lineage>
        <taxon>Bacteria</taxon>
        <taxon>Pseudomonadati</taxon>
        <taxon>Pseudomonadota</taxon>
        <taxon>Alphaproteobacteria</taxon>
        <taxon>Hyphomicrobiales</taxon>
        <taxon>Chelatococcaceae</taxon>
        <taxon>Camelimonas</taxon>
    </lineage>
</organism>
<dbReference type="GO" id="GO:0015105">
    <property type="term" value="F:arsenite transmembrane transporter activity"/>
    <property type="evidence" value="ECO:0007669"/>
    <property type="project" value="InterPro"/>
</dbReference>
<dbReference type="InterPro" id="IPR004680">
    <property type="entry name" value="Cit_transptr-like_dom"/>
</dbReference>
<dbReference type="GO" id="GO:0005886">
    <property type="term" value="C:plasma membrane"/>
    <property type="evidence" value="ECO:0007669"/>
    <property type="project" value="UniProtKB-SubCell"/>
</dbReference>
<comment type="similarity">
    <text evidence="2">Belongs to the CitM (TC 2.A.11) transporter family.</text>
</comment>
<evidence type="ECO:0000256" key="8">
    <source>
        <dbReference type="SAM" id="Phobius"/>
    </source>
</evidence>
<dbReference type="RefSeq" id="WP_132007069.1">
    <property type="nucleotide sequence ID" value="NZ_JBHUNN010000001.1"/>
</dbReference>
<evidence type="ECO:0000256" key="7">
    <source>
        <dbReference type="ARBA" id="ARBA00023136"/>
    </source>
</evidence>
<feature type="transmembrane region" description="Helical" evidence="8">
    <location>
        <begin position="391"/>
        <end position="409"/>
    </location>
</feature>
<keyword evidence="5 8" id="KW-0812">Transmembrane</keyword>
<keyword evidence="11" id="KW-1185">Reference proteome</keyword>
<feature type="transmembrane region" description="Helical" evidence="8">
    <location>
        <begin position="92"/>
        <end position="110"/>
    </location>
</feature>
<evidence type="ECO:0000259" key="9">
    <source>
        <dbReference type="Pfam" id="PF03600"/>
    </source>
</evidence>
<name>A0A4R2GRJ0_9HYPH</name>
<evidence type="ECO:0000256" key="4">
    <source>
        <dbReference type="ARBA" id="ARBA00022475"/>
    </source>
</evidence>
<feature type="transmembrane region" description="Helical" evidence="8">
    <location>
        <begin position="172"/>
        <end position="195"/>
    </location>
</feature>
<gene>
    <name evidence="10" type="ORF">EV666_10857</name>
</gene>
<dbReference type="EMBL" id="SLWL01000008">
    <property type="protein sequence ID" value="TCO12734.1"/>
    <property type="molecule type" value="Genomic_DNA"/>
</dbReference>
<dbReference type="PANTHER" id="PTHR43302">
    <property type="entry name" value="TRANSPORTER ARSB-RELATED"/>
    <property type="match status" value="1"/>
</dbReference>
<comment type="caution">
    <text evidence="10">The sequence shown here is derived from an EMBL/GenBank/DDBJ whole genome shotgun (WGS) entry which is preliminary data.</text>
</comment>
<keyword evidence="7 8" id="KW-0472">Membrane</keyword>
<reference evidence="10 11" key="1">
    <citation type="submission" date="2019-03" db="EMBL/GenBank/DDBJ databases">
        <title>Genomic Encyclopedia of Type Strains, Phase IV (KMG-IV): sequencing the most valuable type-strain genomes for metagenomic binning, comparative biology and taxonomic classification.</title>
        <authorList>
            <person name="Goeker M."/>
        </authorList>
    </citation>
    <scope>NUCLEOTIDE SEQUENCE [LARGE SCALE GENOMIC DNA]</scope>
    <source>
        <strain evidence="10 11">DSM 22958</strain>
    </source>
</reference>
<dbReference type="PRINTS" id="PR00758">
    <property type="entry name" value="ARSENICPUMP"/>
</dbReference>
<sequence length="411" mass="43125">MNVTLIIFILVYVAMAFGKLPGLRVDRTGAAVVGALAMIVFGAISPKGAWEAVDYRTLGMLFGLMVVSTAFVVSGFYAWLAQRVAIMPVSPPMLLAILIVVGGVLAAVLTKDVVMVAMTPLLVSITMARKLNPVPFLLAFCFGVNTGSVGMISGSPQNMIVAQGLGLSFSGFIRVAALPALLSFPVVWAVVAFMYRGRWALPAGQDAPLPPAGTVPPLDRWETIKAALVTLAVMAAFISGHWPREIIALTAAGVLLLNRKIASNDMLGHVDGNLLLLIMGLFVVNAALDLTGLPQQWLHDLRNAGVDLNNPVTLCLVGGLLSNVIGNNPTVMLLTPFLQPGVDADALGAALAVGTGFFSNLVVFGSLAGIIVVEQAARCGVRVSFMEFSRAGAPVTVCCLAIALAWIMYLT</sequence>
<feature type="transmembrane region" description="Helical" evidence="8">
    <location>
        <begin position="28"/>
        <end position="46"/>
    </location>
</feature>
<dbReference type="PANTHER" id="PTHR43302:SF5">
    <property type="entry name" value="TRANSPORTER ARSB-RELATED"/>
    <property type="match status" value="1"/>
</dbReference>
<dbReference type="Pfam" id="PF03600">
    <property type="entry name" value="CitMHS"/>
    <property type="match status" value="1"/>
</dbReference>
<evidence type="ECO:0000256" key="3">
    <source>
        <dbReference type="ARBA" id="ARBA00022448"/>
    </source>
</evidence>
<evidence type="ECO:0000313" key="10">
    <source>
        <dbReference type="EMBL" id="TCO12734.1"/>
    </source>
</evidence>